<comment type="caution">
    <text evidence="2">The sequence shown here is derived from an EMBL/GenBank/DDBJ whole genome shotgun (WGS) entry which is preliminary data.</text>
</comment>
<dbReference type="Proteomes" id="UP000568839">
    <property type="component" value="Unassembled WGS sequence"/>
</dbReference>
<feature type="coiled-coil region" evidence="1">
    <location>
        <begin position="21"/>
        <end position="73"/>
    </location>
</feature>
<keyword evidence="1" id="KW-0175">Coiled coil</keyword>
<protein>
    <submittedName>
        <fullName evidence="2">Chromosome segregation ATPase</fullName>
    </submittedName>
</protein>
<dbReference type="EMBL" id="JACHHJ010000004">
    <property type="protein sequence ID" value="MBB6450907.1"/>
    <property type="molecule type" value="Genomic_DNA"/>
</dbReference>
<dbReference type="AlphaFoldDB" id="A0A841PQ03"/>
<keyword evidence="3" id="KW-1185">Reference proteome</keyword>
<organism evidence="2 3">
    <name type="scientific">Geomicrobium halophilum</name>
    <dbReference type="NCBI Taxonomy" id="549000"/>
    <lineage>
        <taxon>Bacteria</taxon>
        <taxon>Bacillati</taxon>
        <taxon>Bacillota</taxon>
        <taxon>Bacilli</taxon>
        <taxon>Bacillales</taxon>
        <taxon>Geomicrobium</taxon>
    </lineage>
</organism>
<evidence type="ECO:0000256" key="1">
    <source>
        <dbReference type="SAM" id="Coils"/>
    </source>
</evidence>
<accession>A0A841PQ03</accession>
<dbReference type="RefSeq" id="WP_184404969.1">
    <property type="nucleotide sequence ID" value="NZ_JACHHJ010000004.1"/>
</dbReference>
<proteinExistence type="predicted"/>
<name>A0A841PQ03_9BACL</name>
<evidence type="ECO:0000313" key="2">
    <source>
        <dbReference type="EMBL" id="MBB6450907.1"/>
    </source>
</evidence>
<sequence>MKQNEGLSQILTKVREVSIVVEKLRIEVGNVKEEQKHMQEEQQLIKNDLNTVKEELNTFKEEAELRFKQLEHLGREINTTSKNIAKNQERQEDVFNLLSHRPIELEVQFIKVR</sequence>
<reference evidence="2 3" key="1">
    <citation type="submission" date="2020-08" db="EMBL/GenBank/DDBJ databases">
        <title>Genomic Encyclopedia of Type Strains, Phase IV (KMG-IV): sequencing the most valuable type-strain genomes for metagenomic binning, comparative biology and taxonomic classification.</title>
        <authorList>
            <person name="Goeker M."/>
        </authorList>
    </citation>
    <scope>NUCLEOTIDE SEQUENCE [LARGE SCALE GENOMIC DNA]</scope>
    <source>
        <strain evidence="2 3">DSM 21769</strain>
    </source>
</reference>
<evidence type="ECO:0000313" key="3">
    <source>
        <dbReference type="Proteomes" id="UP000568839"/>
    </source>
</evidence>
<gene>
    <name evidence="2" type="ORF">HNR44_002897</name>
</gene>